<gene>
    <name evidence="2" type="ORF">LY60_02518</name>
</gene>
<dbReference type="InterPro" id="IPR000160">
    <property type="entry name" value="GGDEF_dom"/>
</dbReference>
<evidence type="ECO:0000259" key="1">
    <source>
        <dbReference type="PROSITE" id="PS50887"/>
    </source>
</evidence>
<evidence type="ECO:0000313" key="2">
    <source>
        <dbReference type="EMBL" id="TWH78992.1"/>
    </source>
</evidence>
<dbReference type="InterPro" id="IPR029787">
    <property type="entry name" value="Nucleotide_cyclase"/>
</dbReference>
<dbReference type="Gene3D" id="3.30.70.270">
    <property type="match status" value="1"/>
</dbReference>
<name>A0A562J739_9FIRM</name>
<dbReference type="GO" id="GO:0043709">
    <property type="term" value="P:cell adhesion involved in single-species biofilm formation"/>
    <property type="evidence" value="ECO:0007669"/>
    <property type="project" value="TreeGrafter"/>
</dbReference>
<dbReference type="Proteomes" id="UP000315343">
    <property type="component" value="Unassembled WGS sequence"/>
</dbReference>
<protein>
    <submittedName>
        <fullName evidence="2">Diguanylate cyclase (GGDEF)-like protein</fullName>
    </submittedName>
</protein>
<dbReference type="InterPro" id="IPR043128">
    <property type="entry name" value="Rev_trsase/Diguanyl_cyclase"/>
</dbReference>
<dbReference type="AlphaFoldDB" id="A0A562J739"/>
<dbReference type="GO" id="GO:0052621">
    <property type="term" value="F:diguanylate cyclase activity"/>
    <property type="evidence" value="ECO:0007669"/>
    <property type="project" value="TreeGrafter"/>
</dbReference>
<dbReference type="SMART" id="SM00267">
    <property type="entry name" value="GGDEF"/>
    <property type="match status" value="1"/>
</dbReference>
<dbReference type="InterPro" id="IPR050469">
    <property type="entry name" value="Diguanylate_Cyclase"/>
</dbReference>
<organism evidence="2 3">
    <name type="scientific">Sedimentibacter saalensis</name>
    <dbReference type="NCBI Taxonomy" id="130788"/>
    <lineage>
        <taxon>Bacteria</taxon>
        <taxon>Bacillati</taxon>
        <taxon>Bacillota</taxon>
        <taxon>Tissierellia</taxon>
        <taxon>Sedimentibacter</taxon>
    </lineage>
</organism>
<feature type="domain" description="GGDEF" evidence="1">
    <location>
        <begin position="161"/>
        <end position="293"/>
    </location>
</feature>
<sequence>MIFSSKQDVLDSISKFEGLYDVVRIVDPIKKSVEDKDGTAVHTHCYDFWDKGVPCENCVTSRALNENNTFHKIEFKKGIIYLITSCPVKVKEDTYALELLKDITNTGIIENESIRSEEELEKSIENLNKKLVIDDLTGTYNRRFINERLPAEIFFALMNKTRLSLIMMDVDDFKNINDSYSHMAGDLILKEVSEIMKSSIRMNIDWVARFGGDEFLICLNGANEEAALRIAEAIRQRAEKTAVEYNGNKINTSLSIGIYTLDKEDITSEELLRRVDMNMYEAKKMGKNAIFSR</sequence>
<dbReference type="NCBIfam" id="TIGR00254">
    <property type="entry name" value="GGDEF"/>
    <property type="match status" value="1"/>
</dbReference>
<dbReference type="PANTHER" id="PTHR45138:SF9">
    <property type="entry name" value="DIGUANYLATE CYCLASE DGCM-RELATED"/>
    <property type="match status" value="1"/>
</dbReference>
<dbReference type="SUPFAM" id="SSF55073">
    <property type="entry name" value="Nucleotide cyclase"/>
    <property type="match status" value="1"/>
</dbReference>
<accession>A0A562J739</accession>
<dbReference type="GO" id="GO:1902201">
    <property type="term" value="P:negative regulation of bacterial-type flagellum-dependent cell motility"/>
    <property type="evidence" value="ECO:0007669"/>
    <property type="project" value="TreeGrafter"/>
</dbReference>
<dbReference type="FunFam" id="3.30.70.270:FF:000001">
    <property type="entry name" value="Diguanylate cyclase domain protein"/>
    <property type="match status" value="1"/>
</dbReference>
<dbReference type="EMBL" id="VLKH01000007">
    <property type="protein sequence ID" value="TWH78992.1"/>
    <property type="molecule type" value="Genomic_DNA"/>
</dbReference>
<dbReference type="RefSeq" id="WP_170226209.1">
    <property type="nucleotide sequence ID" value="NZ_JAYFNS010000002.1"/>
</dbReference>
<dbReference type="GO" id="GO:0005886">
    <property type="term" value="C:plasma membrane"/>
    <property type="evidence" value="ECO:0007669"/>
    <property type="project" value="TreeGrafter"/>
</dbReference>
<evidence type="ECO:0000313" key="3">
    <source>
        <dbReference type="Proteomes" id="UP000315343"/>
    </source>
</evidence>
<proteinExistence type="predicted"/>
<comment type="caution">
    <text evidence="2">The sequence shown here is derived from an EMBL/GenBank/DDBJ whole genome shotgun (WGS) entry which is preliminary data.</text>
</comment>
<reference evidence="2 3" key="1">
    <citation type="submission" date="2019-07" db="EMBL/GenBank/DDBJ databases">
        <title>Genomic Encyclopedia of Type Strains, Phase I: the one thousand microbial genomes (KMG-I) project.</title>
        <authorList>
            <person name="Kyrpides N."/>
        </authorList>
    </citation>
    <scope>NUCLEOTIDE SEQUENCE [LARGE SCALE GENOMIC DNA]</scope>
    <source>
        <strain evidence="2 3">DSM 13558</strain>
    </source>
</reference>
<dbReference type="PANTHER" id="PTHR45138">
    <property type="entry name" value="REGULATORY COMPONENTS OF SENSORY TRANSDUCTION SYSTEM"/>
    <property type="match status" value="1"/>
</dbReference>
<dbReference type="CDD" id="cd01949">
    <property type="entry name" value="GGDEF"/>
    <property type="match status" value="1"/>
</dbReference>
<keyword evidence="3" id="KW-1185">Reference proteome</keyword>
<dbReference type="Pfam" id="PF00990">
    <property type="entry name" value="GGDEF"/>
    <property type="match status" value="1"/>
</dbReference>
<dbReference type="PROSITE" id="PS50887">
    <property type="entry name" value="GGDEF"/>
    <property type="match status" value="1"/>
</dbReference>